<evidence type="ECO:0000313" key="2">
    <source>
        <dbReference type="EMBL" id="PYI36261.1"/>
    </source>
</evidence>
<dbReference type="InterPro" id="IPR024079">
    <property type="entry name" value="MetalloPept_cat_dom_sf"/>
</dbReference>
<dbReference type="Gene3D" id="3.40.390.10">
    <property type="entry name" value="Collagenase (Catalytic Domain)"/>
    <property type="match status" value="1"/>
</dbReference>
<dbReference type="SUPFAM" id="SSF55486">
    <property type="entry name" value="Metalloproteases ('zincins'), catalytic domain"/>
    <property type="match status" value="1"/>
</dbReference>
<keyword evidence="3" id="KW-1185">Reference proteome</keyword>
<gene>
    <name evidence="2" type="ORF">BP00DRAFT_491805</name>
</gene>
<dbReference type="EMBL" id="KZ825465">
    <property type="protein sequence ID" value="PYI36261.1"/>
    <property type="molecule type" value="Genomic_DNA"/>
</dbReference>
<dbReference type="GO" id="GO:0008237">
    <property type="term" value="F:metallopeptidase activity"/>
    <property type="evidence" value="ECO:0007669"/>
    <property type="project" value="InterPro"/>
</dbReference>
<reference evidence="2 3" key="1">
    <citation type="submission" date="2018-02" db="EMBL/GenBank/DDBJ databases">
        <title>The genomes of Aspergillus section Nigri reveals drivers in fungal speciation.</title>
        <authorList>
            <consortium name="DOE Joint Genome Institute"/>
            <person name="Vesth T.C."/>
            <person name="Nybo J."/>
            <person name="Theobald S."/>
            <person name="Brandl J."/>
            <person name="Frisvad J.C."/>
            <person name="Nielsen K.F."/>
            <person name="Lyhne E.K."/>
            <person name="Kogle M.E."/>
            <person name="Kuo A."/>
            <person name="Riley R."/>
            <person name="Clum A."/>
            <person name="Nolan M."/>
            <person name="Lipzen A."/>
            <person name="Salamov A."/>
            <person name="Henrissat B."/>
            <person name="Wiebenga A."/>
            <person name="De vries R.P."/>
            <person name="Grigoriev I.V."/>
            <person name="Mortensen U.H."/>
            <person name="Andersen M.R."/>
            <person name="Baker S.E."/>
        </authorList>
    </citation>
    <scope>NUCLEOTIDE SEQUENCE [LARGE SCALE GENOMIC DNA]</scope>
    <source>
        <strain evidence="2 3">CBS 114.80</strain>
    </source>
</reference>
<dbReference type="Proteomes" id="UP000248817">
    <property type="component" value="Unassembled WGS sequence"/>
</dbReference>
<proteinExistence type="predicted"/>
<name>A0A2V5IJF7_9EURO</name>
<dbReference type="AlphaFoldDB" id="A0A2V5IJF7"/>
<sequence>MEHLTSQPRVSQNRGLVLGTQHYGWAILATSPKWQLSLQHELASDAYYARVLCLQLSGATDKLDGSESVDRCCAITAEEIDFGIRVQTIERPPTRVRLLSQKPQSHPNLTQPPHPTKLDSVAKDWCGTSIRNRPKPVIMSDQQATLDPGRASFFDDLKGAVGQEALKTLDPATDLSDEQPDAPSSTSEGPARYTCSTQKPAPVTFTDATGTSSSDPAVNIAALQVGFGKVIPRWKPGPDQRVNFAAFANGYPKPEWATLAANALKAAADEWNRLELGVSIQWVARLEDAAFVLSYGGRQGGVLAEAFFPSPIDLNYLNVYESAFAPGTVAYLKNIFLHELGHVLGFRHEFAPELEDIKDDYTVQLGPRNPLSVMGYEFPPQLQTSDEDSARAFYRFPGTQLGWGEARSRAPKSGRMLKIVDVEPNN</sequence>
<feature type="compositionally biased region" description="Polar residues" evidence="1">
    <location>
        <begin position="182"/>
        <end position="199"/>
    </location>
</feature>
<organism evidence="2 3">
    <name type="scientific">Aspergillus indologenus CBS 114.80</name>
    <dbReference type="NCBI Taxonomy" id="1450541"/>
    <lineage>
        <taxon>Eukaryota</taxon>
        <taxon>Fungi</taxon>
        <taxon>Dikarya</taxon>
        <taxon>Ascomycota</taxon>
        <taxon>Pezizomycotina</taxon>
        <taxon>Eurotiomycetes</taxon>
        <taxon>Eurotiomycetidae</taxon>
        <taxon>Eurotiales</taxon>
        <taxon>Aspergillaceae</taxon>
        <taxon>Aspergillus</taxon>
        <taxon>Aspergillus subgen. Circumdati</taxon>
    </lineage>
</organism>
<evidence type="ECO:0000313" key="3">
    <source>
        <dbReference type="Proteomes" id="UP000248817"/>
    </source>
</evidence>
<feature type="region of interest" description="Disordered" evidence="1">
    <location>
        <begin position="169"/>
        <end position="213"/>
    </location>
</feature>
<protein>
    <submittedName>
        <fullName evidence="2">Zincin</fullName>
    </submittedName>
</protein>
<evidence type="ECO:0000256" key="1">
    <source>
        <dbReference type="SAM" id="MobiDB-lite"/>
    </source>
</evidence>
<accession>A0A2V5IJF7</accession>